<reference evidence="2 3" key="1">
    <citation type="submission" date="2018-06" db="EMBL/GenBank/DDBJ databases">
        <title>A transcriptomic atlas of mushroom development highlights an independent origin of complex multicellularity.</title>
        <authorList>
            <consortium name="DOE Joint Genome Institute"/>
            <person name="Krizsan K."/>
            <person name="Almasi E."/>
            <person name="Merenyi Z."/>
            <person name="Sahu N."/>
            <person name="Viragh M."/>
            <person name="Koszo T."/>
            <person name="Mondo S."/>
            <person name="Kiss B."/>
            <person name="Balint B."/>
            <person name="Kues U."/>
            <person name="Barry K."/>
            <person name="Hegedus J.C."/>
            <person name="Henrissat B."/>
            <person name="Johnson J."/>
            <person name="Lipzen A."/>
            <person name="Ohm R."/>
            <person name="Nagy I."/>
            <person name="Pangilinan J."/>
            <person name="Yan J."/>
            <person name="Xiong Y."/>
            <person name="Grigoriev I.V."/>
            <person name="Hibbett D.S."/>
            <person name="Nagy L.G."/>
        </authorList>
    </citation>
    <scope>NUCLEOTIDE SEQUENCE [LARGE SCALE GENOMIC DNA]</scope>
    <source>
        <strain evidence="2 3">SZMC22713</strain>
    </source>
</reference>
<feature type="compositionally biased region" description="Low complexity" evidence="1">
    <location>
        <begin position="7"/>
        <end position="25"/>
    </location>
</feature>
<evidence type="ECO:0000256" key="1">
    <source>
        <dbReference type="SAM" id="MobiDB-lite"/>
    </source>
</evidence>
<dbReference type="PANTHER" id="PTHR33099">
    <property type="entry name" value="FE2OG DIOXYGENASE DOMAIN-CONTAINING PROTEIN"/>
    <property type="match status" value="1"/>
</dbReference>
<dbReference type="Proteomes" id="UP000294933">
    <property type="component" value="Unassembled WGS sequence"/>
</dbReference>
<accession>A0A4Y7QKG4</accession>
<sequence>MLSLSTRSPHISRAPSPISSPSTTALPFTKSISEFEVERTERLGDRRLNYNIPAHGSADPTAYDNELLYQSSVAKLIEARARPFSISGQIPLDDPEALTLFFRSQSGITHSLDFPIDVEIDTPPALDVLIAACRPHATCELDGFSDRESLYYPPTLPVTATLELANHPILDAIRSTLFPSLATGHHLVAVRDKLEVIPTGGHMCPQRRIAKNDGKVATIVVTLPVRFRGGALVIRDFDGNTEKYFGRGGKSGDLEWTAFLADCDHEVETIHKGCRVTMSYNVYLRTYGPTVSPSSTLVFPSDRFLDLISPILNMSRGRTIAFYLTGNYTFSPAEVLAETLVPHLKGGDALLYHSLKLYKLVPELRWAAGGYVWPVDRMVDFESEFNALGGLRSPGSAASRRRTEAAVRFPTPSRVGGFKVDHYSGLPNPEEEESEALRSRVEQSGAIPLSETDIHIVADKDAHEGSVTKERVPYMSGGGTLDKLIVNALLVVFVP</sequence>
<evidence type="ECO:0000313" key="3">
    <source>
        <dbReference type="Proteomes" id="UP000294933"/>
    </source>
</evidence>
<organism evidence="2 3">
    <name type="scientific">Rickenella mellea</name>
    <dbReference type="NCBI Taxonomy" id="50990"/>
    <lineage>
        <taxon>Eukaryota</taxon>
        <taxon>Fungi</taxon>
        <taxon>Dikarya</taxon>
        <taxon>Basidiomycota</taxon>
        <taxon>Agaricomycotina</taxon>
        <taxon>Agaricomycetes</taxon>
        <taxon>Hymenochaetales</taxon>
        <taxon>Rickenellaceae</taxon>
        <taxon>Rickenella</taxon>
    </lineage>
</organism>
<protein>
    <recommendedName>
        <fullName evidence="4">Fe2OG dioxygenase domain-containing protein</fullName>
    </recommendedName>
</protein>
<evidence type="ECO:0000313" key="2">
    <source>
        <dbReference type="EMBL" id="TDL27905.1"/>
    </source>
</evidence>
<feature type="region of interest" description="Disordered" evidence="1">
    <location>
        <begin position="1"/>
        <end position="25"/>
    </location>
</feature>
<keyword evidence="3" id="KW-1185">Reference proteome</keyword>
<proteinExistence type="predicted"/>
<evidence type="ECO:0008006" key="4">
    <source>
        <dbReference type="Google" id="ProtNLM"/>
    </source>
</evidence>
<dbReference type="AlphaFoldDB" id="A0A4Y7QKG4"/>
<dbReference type="PANTHER" id="PTHR33099:SF7">
    <property type="entry name" value="MYND-TYPE DOMAIN-CONTAINING PROTEIN"/>
    <property type="match status" value="1"/>
</dbReference>
<dbReference type="OrthoDB" id="3166447at2759"/>
<dbReference type="EMBL" id="ML170158">
    <property type="protein sequence ID" value="TDL27905.1"/>
    <property type="molecule type" value="Genomic_DNA"/>
</dbReference>
<name>A0A4Y7QKG4_9AGAM</name>
<gene>
    <name evidence="2" type="ORF">BD410DRAFT_712793</name>
</gene>
<dbReference type="VEuPathDB" id="FungiDB:BD410DRAFT_712793"/>